<proteinExistence type="predicted"/>
<gene>
    <name evidence="1" type="ORF">LPAF129_12430</name>
</gene>
<accession>A0ABQ5JJW3</accession>
<name>A0ABQ5JJW3_9LACO</name>
<dbReference type="Proteomes" id="UP001055149">
    <property type="component" value="Unassembled WGS sequence"/>
</dbReference>
<dbReference type="EMBL" id="BQXH01000010">
    <property type="protein sequence ID" value="GKS81557.1"/>
    <property type="molecule type" value="Genomic_DNA"/>
</dbReference>
<evidence type="ECO:0000313" key="1">
    <source>
        <dbReference type="EMBL" id="GKS81557.1"/>
    </source>
</evidence>
<keyword evidence="2" id="KW-1185">Reference proteome</keyword>
<reference evidence="1" key="1">
    <citation type="journal article" date="2022" name="Int. J. Syst. Evol. Microbiol.">
        <title>A novel species of lactic acid bacteria, Ligilactobacillus pabuli sp. nov., isolated from alfalfa silage.</title>
        <authorList>
            <person name="Tohno M."/>
            <person name="Tanizawa Y."/>
            <person name="Sawada H."/>
            <person name="Sakamoto M."/>
            <person name="Ohkuma M."/>
            <person name="Kobayashi H."/>
        </authorList>
    </citation>
    <scope>NUCLEOTIDE SEQUENCE</scope>
    <source>
        <strain evidence="1">AF129</strain>
    </source>
</reference>
<organism evidence="1 2">
    <name type="scientific">Ligilactobacillus pabuli</name>
    <dbReference type="NCBI Taxonomy" id="2886039"/>
    <lineage>
        <taxon>Bacteria</taxon>
        <taxon>Bacillati</taxon>
        <taxon>Bacillota</taxon>
        <taxon>Bacilli</taxon>
        <taxon>Lactobacillales</taxon>
        <taxon>Lactobacillaceae</taxon>
        <taxon>Ligilactobacillus</taxon>
    </lineage>
</organism>
<protein>
    <recommendedName>
        <fullName evidence="3">Transposase</fullName>
    </recommendedName>
</protein>
<evidence type="ECO:0000313" key="2">
    <source>
        <dbReference type="Proteomes" id="UP001055149"/>
    </source>
</evidence>
<sequence>MCTWHWLALFINGKVSLEKRSQELKAKFRNKVLKQQLKSIADSLNRFPFFHK</sequence>
<evidence type="ECO:0008006" key="3">
    <source>
        <dbReference type="Google" id="ProtNLM"/>
    </source>
</evidence>
<comment type="caution">
    <text evidence="1">The sequence shown here is derived from an EMBL/GenBank/DDBJ whole genome shotgun (WGS) entry which is preliminary data.</text>
</comment>